<evidence type="ECO:0000313" key="2">
    <source>
        <dbReference type="EMBL" id="GAH98056.1"/>
    </source>
</evidence>
<organism evidence="2">
    <name type="scientific">marine sediment metagenome</name>
    <dbReference type="NCBI Taxonomy" id="412755"/>
    <lineage>
        <taxon>unclassified sequences</taxon>
        <taxon>metagenomes</taxon>
        <taxon>ecological metagenomes</taxon>
    </lineage>
</organism>
<keyword evidence="1" id="KW-0472">Membrane</keyword>
<dbReference type="AlphaFoldDB" id="X1JTJ8"/>
<accession>X1JTJ8</accession>
<gene>
    <name evidence="2" type="ORF">S03H2_69515</name>
</gene>
<proteinExistence type="predicted"/>
<dbReference type="EMBL" id="BARU01045950">
    <property type="protein sequence ID" value="GAH98056.1"/>
    <property type="molecule type" value="Genomic_DNA"/>
</dbReference>
<keyword evidence="1" id="KW-1133">Transmembrane helix</keyword>
<name>X1JTJ8_9ZZZZ</name>
<comment type="caution">
    <text evidence="2">The sequence shown here is derived from an EMBL/GenBank/DDBJ whole genome shotgun (WGS) entry which is preliminary data.</text>
</comment>
<protein>
    <submittedName>
        <fullName evidence="2">Uncharacterized protein</fullName>
    </submittedName>
</protein>
<feature type="transmembrane region" description="Helical" evidence="1">
    <location>
        <begin position="12"/>
        <end position="40"/>
    </location>
</feature>
<sequence length="41" mass="4501">MNGSNKRINRGVLGIFLVIYGYSTIGAFISFNTFLLGLIYG</sequence>
<evidence type="ECO:0000256" key="1">
    <source>
        <dbReference type="SAM" id="Phobius"/>
    </source>
</evidence>
<reference evidence="2" key="1">
    <citation type="journal article" date="2014" name="Front. Microbiol.">
        <title>High frequency of phylogenetically diverse reductive dehalogenase-homologous genes in deep subseafloor sedimentary metagenomes.</title>
        <authorList>
            <person name="Kawai M."/>
            <person name="Futagami T."/>
            <person name="Toyoda A."/>
            <person name="Takaki Y."/>
            <person name="Nishi S."/>
            <person name="Hori S."/>
            <person name="Arai W."/>
            <person name="Tsubouchi T."/>
            <person name="Morono Y."/>
            <person name="Uchiyama I."/>
            <person name="Ito T."/>
            <person name="Fujiyama A."/>
            <person name="Inagaki F."/>
            <person name="Takami H."/>
        </authorList>
    </citation>
    <scope>NUCLEOTIDE SEQUENCE</scope>
    <source>
        <strain evidence="2">Expedition CK06-06</strain>
    </source>
</reference>
<feature type="non-terminal residue" evidence="2">
    <location>
        <position position="41"/>
    </location>
</feature>
<keyword evidence="1" id="KW-0812">Transmembrane</keyword>